<evidence type="ECO:0000313" key="11">
    <source>
        <dbReference type="Proteomes" id="UP000036403"/>
    </source>
</evidence>
<evidence type="ECO:0000256" key="6">
    <source>
        <dbReference type="ARBA" id="ARBA00022989"/>
    </source>
</evidence>
<keyword evidence="5" id="KW-0769">Symport</keyword>
<evidence type="ECO:0000256" key="7">
    <source>
        <dbReference type="ARBA" id="ARBA00023136"/>
    </source>
</evidence>
<feature type="binding site" evidence="8">
    <location>
        <position position="187"/>
    </location>
    <ligand>
        <name>Na(+)</name>
        <dbReference type="ChEBI" id="CHEBI:29101"/>
        <label>1</label>
    </ligand>
</feature>
<feature type="transmembrane region" description="Helical" evidence="9">
    <location>
        <begin position="69"/>
        <end position="87"/>
    </location>
</feature>
<dbReference type="GO" id="GO:0046872">
    <property type="term" value="F:metal ion binding"/>
    <property type="evidence" value="ECO:0007669"/>
    <property type="project" value="UniProtKB-KW"/>
</dbReference>
<dbReference type="PANTHER" id="PTHR42948">
    <property type="entry name" value="TRANSPORTER"/>
    <property type="match status" value="1"/>
</dbReference>
<protein>
    <submittedName>
        <fullName evidence="10">Snf family na+-dependent transporter</fullName>
    </submittedName>
</protein>
<keyword evidence="11" id="KW-1185">Reference proteome</keyword>
<dbReference type="InterPro" id="IPR037272">
    <property type="entry name" value="SNS_sf"/>
</dbReference>
<dbReference type="AlphaFoldDB" id="A0A0J7KXX7"/>
<accession>A0A0J7KXX7</accession>
<comment type="similarity">
    <text evidence="2">Belongs to the sodium:neurotransmitter symporter (SNF) (TC 2.A.22) family.</text>
</comment>
<evidence type="ECO:0000256" key="5">
    <source>
        <dbReference type="ARBA" id="ARBA00022847"/>
    </source>
</evidence>
<gene>
    <name evidence="10" type="ORF">RF55_4672</name>
</gene>
<name>A0A0J7KXX7_LASNI</name>
<dbReference type="Pfam" id="PF00209">
    <property type="entry name" value="SNF"/>
    <property type="match status" value="1"/>
</dbReference>
<dbReference type="GO" id="GO:0015293">
    <property type="term" value="F:symporter activity"/>
    <property type="evidence" value="ECO:0007669"/>
    <property type="project" value="UniProtKB-KW"/>
</dbReference>
<dbReference type="GO" id="GO:0016020">
    <property type="term" value="C:membrane"/>
    <property type="evidence" value="ECO:0007669"/>
    <property type="project" value="UniProtKB-SubCell"/>
</dbReference>
<organism evidence="10 11">
    <name type="scientific">Lasius niger</name>
    <name type="common">Black garden ant</name>
    <dbReference type="NCBI Taxonomy" id="67767"/>
    <lineage>
        <taxon>Eukaryota</taxon>
        <taxon>Metazoa</taxon>
        <taxon>Ecdysozoa</taxon>
        <taxon>Arthropoda</taxon>
        <taxon>Hexapoda</taxon>
        <taxon>Insecta</taxon>
        <taxon>Pterygota</taxon>
        <taxon>Neoptera</taxon>
        <taxon>Endopterygota</taxon>
        <taxon>Hymenoptera</taxon>
        <taxon>Apocrita</taxon>
        <taxon>Aculeata</taxon>
        <taxon>Formicoidea</taxon>
        <taxon>Formicidae</taxon>
        <taxon>Formicinae</taxon>
        <taxon>Lasius</taxon>
        <taxon>Lasius</taxon>
    </lineage>
</organism>
<sequence>MTLGNKYRKNHVRIFEELANKPALIMGFLPGLTQKDYFLNVLIGQTNSNPTSFSQLGGVTKGLDKANKILVPSLFLIIFVMMIYTMTLDGALTDAFGQAFFMLSTLIAVATIIVALTSTCTVFATISAIAKNQNLPINEVFKPGPTLIFQVFPQIFAIIAQNTSLLVLSHILAIFFFLSIFFAGISSLIAMLETVVNPLEIE</sequence>
<keyword evidence="8" id="KW-0479">Metal-binding</keyword>
<reference evidence="10 11" key="1">
    <citation type="submission" date="2015-04" db="EMBL/GenBank/DDBJ databases">
        <title>Lasius niger genome sequencing.</title>
        <authorList>
            <person name="Konorov E.A."/>
            <person name="Nikitin M.A."/>
            <person name="Kirill M.V."/>
            <person name="Chang P."/>
        </authorList>
    </citation>
    <scope>NUCLEOTIDE SEQUENCE [LARGE SCALE GENOMIC DNA]</scope>
    <source>
        <tissue evidence="10">Whole</tissue>
    </source>
</reference>
<evidence type="ECO:0000256" key="9">
    <source>
        <dbReference type="SAM" id="Phobius"/>
    </source>
</evidence>
<evidence type="ECO:0000256" key="3">
    <source>
        <dbReference type="ARBA" id="ARBA00022448"/>
    </source>
</evidence>
<dbReference type="EMBL" id="LBMM01002215">
    <property type="protein sequence ID" value="KMQ95133.1"/>
    <property type="molecule type" value="Genomic_DNA"/>
</dbReference>
<keyword evidence="7 9" id="KW-0472">Membrane</keyword>
<dbReference type="PROSITE" id="PS50267">
    <property type="entry name" value="NA_NEUROTRAN_SYMP_3"/>
    <property type="match status" value="1"/>
</dbReference>
<evidence type="ECO:0000256" key="4">
    <source>
        <dbReference type="ARBA" id="ARBA00022692"/>
    </source>
</evidence>
<feature type="transmembrane region" description="Helical" evidence="9">
    <location>
        <begin position="171"/>
        <end position="192"/>
    </location>
</feature>
<comment type="subcellular location">
    <subcellularLocation>
        <location evidence="1">Membrane</location>
        <topology evidence="1">Multi-pass membrane protein</topology>
    </subcellularLocation>
</comment>
<evidence type="ECO:0000256" key="1">
    <source>
        <dbReference type="ARBA" id="ARBA00004141"/>
    </source>
</evidence>
<keyword evidence="3" id="KW-0813">Transport</keyword>
<evidence type="ECO:0000256" key="2">
    <source>
        <dbReference type="ARBA" id="ARBA00006459"/>
    </source>
</evidence>
<dbReference type="PaxDb" id="67767-A0A0J7KXX7"/>
<keyword evidence="8" id="KW-0915">Sodium</keyword>
<keyword evidence="4 9" id="KW-0812">Transmembrane</keyword>
<proteinExistence type="inferred from homology"/>
<comment type="caution">
    <text evidence="10">The sequence shown here is derived from an EMBL/GenBank/DDBJ whole genome shotgun (WGS) entry which is preliminary data.</text>
</comment>
<feature type="transmembrane region" description="Helical" evidence="9">
    <location>
        <begin position="99"/>
        <end position="126"/>
    </location>
</feature>
<dbReference type="SUPFAM" id="SSF161070">
    <property type="entry name" value="SNF-like"/>
    <property type="match status" value="1"/>
</dbReference>
<keyword evidence="6 9" id="KW-1133">Transmembrane helix</keyword>
<dbReference type="Proteomes" id="UP000036403">
    <property type="component" value="Unassembled WGS sequence"/>
</dbReference>
<dbReference type="InterPro" id="IPR000175">
    <property type="entry name" value="Na/ntran_symport"/>
</dbReference>
<dbReference type="PANTHER" id="PTHR42948:SF1">
    <property type="entry name" value="TRANSPORTER"/>
    <property type="match status" value="1"/>
</dbReference>
<evidence type="ECO:0000313" key="10">
    <source>
        <dbReference type="EMBL" id="KMQ95133.1"/>
    </source>
</evidence>
<evidence type="ECO:0000256" key="8">
    <source>
        <dbReference type="PIRSR" id="PIRSR600175-1"/>
    </source>
</evidence>